<dbReference type="Proteomes" id="UP000321424">
    <property type="component" value="Unassembled WGS sequence"/>
</dbReference>
<keyword evidence="1" id="KW-0175">Coiled coil</keyword>
<proteinExistence type="predicted"/>
<organism evidence="3 4">
    <name type="scientific">Nocardia ninae NBRC 108245</name>
    <dbReference type="NCBI Taxonomy" id="1210091"/>
    <lineage>
        <taxon>Bacteria</taxon>
        <taxon>Bacillati</taxon>
        <taxon>Actinomycetota</taxon>
        <taxon>Actinomycetes</taxon>
        <taxon>Mycobacteriales</taxon>
        <taxon>Nocardiaceae</taxon>
        <taxon>Nocardia</taxon>
    </lineage>
</organism>
<evidence type="ECO:0008006" key="5">
    <source>
        <dbReference type="Google" id="ProtNLM"/>
    </source>
</evidence>
<feature type="transmembrane region" description="Helical" evidence="2">
    <location>
        <begin position="6"/>
        <end position="25"/>
    </location>
</feature>
<feature type="coiled-coil region" evidence="1">
    <location>
        <begin position="39"/>
        <end position="66"/>
    </location>
</feature>
<evidence type="ECO:0000313" key="4">
    <source>
        <dbReference type="Proteomes" id="UP000321424"/>
    </source>
</evidence>
<keyword evidence="2" id="KW-1133">Transmembrane helix</keyword>
<evidence type="ECO:0000313" key="3">
    <source>
        <dbReference type="EMBL" id="GEM36500.1"/>
    </source>
</evidence>
<reference evidence="3 4" key="1">
    <citation type="submission" date="2019-07" db="EMBL/GenBank/DDBJ databases">
        <title>Whole genome shotgun sequence of Nocardia ninae NBRC 108245.</title>
        <authorList>
            <person name="Hosoyama A."/>
            <person name="Uohara A."/>
            <person name="Ohji S."/>
            <person name="Ichikawa N."/>
        </authorList>
    </citation>
    <scope>NUCLEOTIDE SEQUENCE [LARGE SCALE GENOMIC DNA]</scope>
    <source>
        <strain evidence="3 4">NBRC 108245</strain>
    </source>
</reference>
<evidence type="ECO:0000256" key="2">
    <source>
        <dbReference type="SAM" id="Phobius"/>
    </source>
</evidence>
<keyword evidence="4" id="KW-1185">Reference proteome</keyword>
<dbReference type="RefSeq" id="WP_147128753.1">
    <property type="nucleotide sequence ID" value="NZ_BJXA01000003.1"/>
</dbReference>
<gene>
    <name evidence="3" type="ORF">NN4_10190</name>
</gene>
<keyword evidence="2" id="KW-0472">Membrane</keyword>
<sequence>MESLLVTLAVLACPVGMGLMMWFMMRGPGTRTHDDRAHDDPAKQELARMRAEIEQLKAERREGKVL</sequence>
<protein>
    <recommendedName>
        <fullName evidence="5">DUF2933 domain-containing protein</fullName>
    </recommendedName>
</protein>
<dbReference type="EMBL" id="BJXA01000003">
    <property type="protein sequence ID" value="GEM36500.1"/>
    <property type="molecule type" value="Genomic_DNA"/>
</dbReference>
<keyword evidence="2" id="KW-0812">Transmembrane</keyword>
<comment type="caution">
    <text evidence="3">The sequence shown here is derived from an EMBL/GenBank/DDBJ whole genome shotgun (WGS) entry which is preliminary data.</text>
</comment>
<dbReference type="OrthoDB" id="5193129at2"/>
<evidence type="ECO:0000256" key="1">
    <source>
        <dbReference type="SAM" id="Coils"/>
    </source>
</evidence>
<dbReference type="AlphaFoldDB" id="A0A511M7A6"/>
<accession>A0A511M7A6</accession>
<name>A0A511M7A6_9NOCA</name>